<dbReference type="GO" id="GO:0005789">
    <property type="term" value="C:endoplasmic reticulum membrane"/>
    <property type="evidence" value="ECO:0007669"/>
    <property type="project" value="TreeGrafter"/>
</dbReference>
<protein>
    <submittedName>
        <fullName evidence="3">Uncharacterized protein</fullName>
    </submittedName>
</protein>
<comment type="similarity">
    <text evidence="1">Belongs to the sel-1 family.</text>
</comment>
<comment type="caution">
    <text evidence="3">The sequence shown here is derived from an EMBL/GenBank/DDBJ whole genome shotgun (WGS) entry which is preliminary data.</text>
</comment>
<evidence type="ECO:0000256" key="2">
    <source>
        <dbReference type="SAM" id="SignalP"/>
    </source>
</evidence>
<organism evidence="3 4">
    <name type="scientific">Spodoptera exigua</name>
    <name type="common">Beet armyworm</name>
    <name type="synonym">Noctua fulgens</name>
    <dbReference type="NCBI Taxonomy" id="7107"/>
    <lineage>
        <taxon>Eukaryota</taxon>
        <taxon>Metazoa</taxon>
        <taxon>Ecdysozoa</taxon>
        <taxon>Arthropoda</taxon>
        <taxon>Hexapoda</taxon>
        <taxon>Insecta</taxon>
        <taxon>Pterygota</taxon>
        <taxon>Neoptera</taxon>
        <taxon>Endopterygota</taxon>
        <taxon>Lepidoptera</taxon>
        <taxon>Glossata</taxon>
        <taxon>Ditrysia</taxon>
        <taxon>Noctuoidea</taxon>
        <taxon>Noctuidae</taxon>
        <taxon>Amphipyrinae</taxon>
        <taxon>Spodoptera</taxon>
    </lineage>
</organism>
<evidence type="ECO:0000313" key="3">
    <source>
        <dbReference type="EMBL" id="KAH9642969.1"/>
    </source>
</evidence>
<keyword evidence="2" id="KW-0732">Signal</keyword>
<gene>
    <name evidence="3" type="ORF">HF086_013530</name>
</gene>
<dbReference type="InterPro" id="IPR050767">
    <property type="entry name" value="Sel1_AlgK"/>
</dbReference>
<dbReference type="SUPFAM" id="SSF81901">
    <property type="entry name" value="HCP-like"/>
    <property type="match status" value="1"/>
</dbReference>
<dbReference type="InterPro" id="IPR006597">
    <property type="entry name" value="Sel1-like"/>
</dbReference>
<dbReference type="EMBL" id="JACEFF010000163">
    <property type="protein sequence ID" value="KAH9642969.1"/>
    <property type="molecule type" value="Genomic_DNA"/>
</dbReference>
<dbReference type="SMART" id="SM00671">
    <property type="entry name" value="SEL1"/>
    <property type="match status" value="2"/>
</dbReference>
<dbReference type="PANTHER" id="PTHR11102">
    <property type="entry name" value="SEL-1-LIKE PROTEIN"/>
    <property type="match status" value="1"/>
</dbReference>
<dbReference type="Proteomes" id="UP000814243">
    <property type="component" value="Unassembled WGS sequence"/>
</dbReference>
<feature type="chain" id="PRO_5037778336" evidence="2">
    <location>
        <begin position="28"/>
        <end position="486"/>
    </location>
</feature>
<evidence type="ECO:0000313" key="4">
    <source>
        <dbReference type="Proteomes" id="UP000814243"/>
    </source>
</evidence>
<dbReference type="AlphaFoldDB" id="A0A922MUQ4"/>
<reference evidence="3" key="1">
    <citation type="journal article" date="2021" name="G3 (Bethesda)">
        <title>Genome and transcriptome analysis of the beet armyworm Spodoptera exigua reveals targets for pest control. .</title>
        <authorList>
            <person name="Simon S."/>
            <person name="Breeschoten T."/>
            <person name="Jansen H.J."/>
            <person name="Dirks R.P."/>
            <person name="Schranz M.E."/>
            <person name="Ros V.I.D."/>
        </authorList>
    </citation>
    <scope>NUCLEOTIDE SEQUENCE</scope>
    <source>
        <strain evidence="3">TB_SE_WUR_2020</strain>
    </source>
</reference>
<sequence>MLRLEVYLLSLCLLLSSSNFLSPEAEAMKITGRNTGQESENDNLDTKHINTMYNTIQIFEKYTQFLRNNQDLPKHSKFAQNNIQKKYLFATIIIMFLLFQKFNKVIQDVMDILPPLVQEKEPELSPELKEAKGLYDAALLTLNRRTPDLYRVVYKVRLPRDIIEYILAKMKLAWSYLTGEGLEWELEMILADLHGAMHQVTQAANIGYVPAKIKLAWSYLFGENGLGFLYATGIAVPVSQAKALVHYTMGAIGDSDFAQMALAYRYWSGNTVRMSCLKAMDLYMRVASKVISYVEGAGPGTIDSEILDSDTTSTVEYYRRIAEKRYQEKQAQVFQFLVGASRRIQKQRLNILQWQPTKDGQRGSGNLGLCTSLFRNVSERGSWATRMVDAHESVYPQGVDSAILQHLALAERGYSSQQRIAAVLLDTSNHRLSNGPELKALYHQLRTRSKVPRQEQSVHPYNRLSRDDSIYSCRAEKELIYAESRA</sequence>
<accession>A0A922MUQ4</accession>
<dbReference type="InterPro" id="IPR011990">
    <property type="entry name" value="TPR-like_helical_dom_sf"/>
</dbReference>
<proteinExistence type="inferred from homology"/>
<feature type="signal peptide" evidence="2">
    <location>
        <begin position="1"/>
        <end position="27"/>
    </location>
</feature>
<evidence type="ECO:0000256" key="1">
    <source>
        <dbReference type="ARBA" id="ARBA00038101"/>
    </source>
</evidence>
<dbReference type="GO" id="GO:0036503">
    <property type="term" value="P:ERAD pathway"/>
    <property type="evidence" value="ECO:0007669"/>
    <property type="project" value="TreeGrafter"/>
</dbReference>
<dbReference type="Gene3D" id="1.25.40.10">
    <property type="entry name" value="Tetratricopeptide repeat domain"/>
    <property type="match status" value="1"/>
</dbReference>
<name>A0A922MUQ4_SPOEX</name>
<dbReference type="PANTHER" id="PTHR11102:SF147">
    <property type="entry name" value="SEL1L ADAPTOR SUBUNIT OF ERAD E3 UBIQUITIN LIGASE"/>
    <property type="match status" value="1"/>
</dbReference>